<dbReference type="Proteomes" id="UP001223084">
    <property type="component" value="Unassembled WGS sequence"/>
</dbReference>
<sequence length="157" mass="17763">MRKYKVKRLPLVGKMFVVELIGKDSKINFEGKFYCRNNIYMVAENGNINIGDNVFLNNGVSICSMKSISIGNNSALGENVKIYDQDHVFNKSGLMYKQGYKKAPVVIGNNVWIGSNVVILKGVHIGTTLLLLQGQLLQKMLKTIRFILIKEILRRKK</sequence>
<dbReference type="InterPro" id="IPR001451">
    <property type="entry name" value="Hexapep"/>
</dbReference>
<reference evidence="1" key="1">
    <citation type="submission" date="2023-06" db="EMBL/GenBank/DDBJ databases">
        <title>Probiogenomic evaluation and L lactic producing Weizmannia coaggulans BKMTCR2-2 from tree bark.</title>
        <authorList>
            <person name="Mahittikon J."/>
            <person name="Tanasupawat S."/>
        </authorList>
    </citation>
    <scope>NUCLEOTIDE SEQUENCE</scope>
    <source>
        <strain evidence="1">BKMTCR2-2</strain>
    </source>
</reference>
<comment type="caution">
    <text evidence="1">The sequence shown here is derived from an EMBL/GenBank/DDBJ whole genome shotgun (WGS) entry which is preliminary data.</text>
</comment>
<accession>A0AAW7C938</accession>
<dbReference type="CDD" id="cd04647">
    <property type="entry name" value="LbH_MAT_like"/>
    <property type="match status" value="1"/>
</dbReference>
<dbReference type="Gene3D" id="2.160.10.10">
    <property type="entry name" value="Hexapeptide repeat proteins"/>
    <property type="match status" value="1"/>
</dbReference>
<dbReference type="RefSeq" id="WP_285957705.1">
    <property type="nucleotide sequence ID" value="NZ_JASUZX010000001.1"/>
</dbReference>
<dbReference type="PANTHER" id="PTHR23416">
    <property type="entry name" value="SIALIC ACID SYNTHASE-RELATED"/>
    <property type="match status" value="1"/>
</dbReference>
<dbReference type="InterPro" id="IPR051159">
    <property type="entry name" value="Hexapeptide_acetyltransf"/>
</dbReference>
<keyword evidence="1" id="KW-0808">Transferase</keyword>
<dbReference type="EC" id="2.3.1.-" evidence="1"/>
<gene>
    <name evidence="1" type="ORF">QN341_01395</name>
</gene>
<dbReference type="InterPro" id="IPR011004">
    <property type="entry name" value="Trimer_LpxA-like_sf"/>
</dbReference>
<dbReference type="AlphaFoldDB" id="A0AAW7C938"/>
<evidence type="ECO:0000313" key="2">
    <source>
        <dbReference type="Proteomes" id="UP001223084"/>
    </source>
</evidence>
<name>A0AAW7C938_HEYCO</name>
<dbReference type="GO" id="GO:0016746">
    <property type="term" value="F:acyltransferase activity"/>
    <property type="evidence" value="ECO:0007669"/>
    <property type="project" value="UniProtKB-KW"/>
</dbReference>
<dbReference type="Pfam" id="PF00132">
    <property type="entry name" value="Hexapep"/>
    <property type="match status" value="1"/>
</dbReference>
<keyword evidence="1" id="KW-0012">Acyltransferase</keyword>
<dbReference type="SUPFAM" id="SSF51161">
    <property type="entry name" value="Trimeric LpxA-like enzymes"/>
    <property type="match status" value="1"/>
</dbReference>
<evidence type="ECO:0000313" key="1">
    <source>
        <dbReference type="EMBL" id="MDL5039748.1"/>
    </source>
</evidence>
<proteinExistence type="predicted"/>
<protein>
    <submittedName>
        <fullName evidence="1">Acyltransferase</fullName>
        <ecNumber evidence="1">2.3.1.-</ecNumber>
    </submittedName>
</protein>
<organism evidence="1 2">
    <name type="scientific">Heyndrickxia coagulans</name>
    <name type="common">Weizmannia coagulans</name>
    <dbReference type="NCBI Taxonomy" id="1398"/>
    <lineage>
        <taxon>Bacteria</taxon>
        <taxon>Bacillati</taxon>
        <taxon>Bacillota</taxon>
        <taxon>Bacilli</taxon>
        <taxon>Bacillales</taxon>
        <taxon>Bacillaceae</taxon>
        <taxon>Heyndrickxia</taxon>
    </lineage>
</organism>
<dbReference type="EMBL" id="JASUZX010000001">
    <property type="protein sequence ID" value="MDL5039748.1"/>
    <property type="molecule type" value="Genomic_DNA"/>
</dbReference>